<accession>A0A6P1NEP5</accession>
<dbReference type="SMART" id="SM00671">
    <property type="entry name" value="SEL1"/>
    <property type="match status" value="12"/>
</dbReference>
<evidence type="ECO:0000313" key="1">
    <source>
        <dbReference type="EMBL" id="QHI95020.1"/>
    </source>
</evidence>
<keyword evidence="2" id="KW-1185">Reference proteome</keyword>
<dbReference type="AlphaFoldDB" id="A0A6P1NEP5"/>
<dbReference type="GO" id="GO:0036503">
    <property type="term" value="P:ERAD pathway"/>
    <property type="evidence" value="ECO:0007669"/>
    <property type="project" value="TreeGrafter"/>
</dbReference>
<dbReference type="KEGG" id="bomb:GT348_00665"/>
<dbReference type="Pfam" id="PF08238">
    <property type="entry name" value="Sel1"/>
    <property type="match status" value="14"/>
</dbReference>
<name>A0A6P1NEP5_9PROT</name>
<gene>
    <name evidence="1" type="ORF">GT348_00665</name>
</gene>
<dbReference type="Proteomes" id="UP000463975">
    <property type="component" value="Chromosome"/>
</dbReference>
<dbReference type="PANTHER" id="PTHR11102:SF160">
    <property type="entry name" value="ERAD-ASSOCIATED E3 UBIQUITIN-PROTEIN LIGASE COMPONENT HRD3"/>
    <property type="match status" value="1"/>
</dbReference>
<reference evidence="1 2" key="1">
    <citation type="submission" date="2020-01" db="EMBL/GenBank/DDBJ databases">
        <title>Genome sequencing of strain KACC 21507.</title>
        <authorList>
            <person name="Heo J."/>
            <person name="Kim S.-J."/>
            <person name="Kim J.-S."/>
            <person name="Hong S.-B."/>
            <person name="Kwon S.-W."/>
        </authorList>
    </citation>
    <scope>NUCLEOTIDE SEQUENCE [LARGE SCALE GENOMIC DNA]</scope>
    <source>
        <strain evidence="1 2">KACC 21507</strain>
    </source>
</reference>
<dbReference type="SUPFAM" id="SSF81901">
    <property type="entry name" value="HCP-like"/>
    <property type="match status" value="3"/>
</dbReference>
<dbReference type="InterPro" id="IPR006597">
    <property type="entry name" value="Sel1-like"/>
</dbReference>
<evidence type="ECO:0000313" key="2">
    <source>
        <dbReference type="Proteomes" id="UP000463975"/>
    </source>
</evidence>
<dbReference type="EMBL" id="CP047652">
    <property type="protein sequence ID" value="QHI95020.1"/>
    <property type="molecule type" value="Genomic_DNA"/>
</dbReference>
<dbReference type="Gene3D" id="1.25.40.10">
    <property type="entry name" value="Tetratricopeptide repeat domain"/>
    <property type="match status" value="4"/>
</dbReference>
<organism evidence="1 2">
    <name type="scientific">Aristophania vespae</name>
    <dbReference type="NCBI Taxonomy" id="2697033"/>
    <lineage>
        <taxon>Bacteria</taxon>
        <taxon>Pseudomonadati</taxon>
        <taxon>Pseudomonadota</taxon>
        <taxon>Alphaproteobacteria</taxon>
        <taxon>Acetobacterales</taxon>
        <taxon>Acetobacteraceae</taxon>
        <taxon>Aristophania</taxon>
    </lineage>
</organism>
<dbReference type="RefSeq" id="WP_160618098.1">
    <property type="nucleotide sequence ID" value="NZ_CP047652.1"/>
</dbReference>
<sequence>MRGQGTPASLEEGARWLYRAATGGSVEACFSLGTMYAMGLPVGFDPASPARLVSCNDNIVERKPDFEKALHWGLKGAEGGSAEAKALVAHLYSHGPAHIKNAQLARQWYEKAAHAGAPQGYLGFGLILLREAKTCEDQKKAFSYLKQAADKGVSTAYATLAWMYEGGVGVERDLKQAAHYFGAAAEFEIAPAQARYGLMLLKGVGVEKNVTQAETWLRRAAQNGHSDSAAMLGDLYIRGDDVYKSSSEAAKWYQMAAEMGHTSAMRALAVFYLTGTGIERDEDKAAYWFKRAALQGNSQADADLGNLILAGVSLEPKEQEALRERLQKRAEAGDPLSAFNFGVCLAKQVGGRLDEAQALYWMSKALDSVVNAQYWYGKMLFEGRGTDAPNPIEGLKWLKKAAAAGMAEACIAVAQICVTGQIDGEKDHDRALKLYHQAAENGNVDALFSLGAMYGGGHDVPEDREKALYYFEKAAMRGHALSQAMLGRYLVNGIAGKADKAKGKMWLEKAAQQGIEEAKQTLCEMEENSTPALEKKASHEGV</sequence>
<dbReference type="InterPro" id="IPR050767">
    <property type="entry name" value="Sel1_AlgK"/>
</dbReference>
<protein>
    <recommendedName>
        <fullName evidence="3">Sel1 repeat family protein</fullName>
    </recommendedName>
</protein>
<dbReference type="InterPro" id="IPR011990">
    <property type="entry name" value="TPR-like_helical_dom_sf"/>
</dbReference>
<proteinExistence type="predicted"/>
<dbReference type="PANTHER" id="PTHR11102">
    <property type="entry name" value="SEL-1-LIKE PROTEIN"/>
    <property type="match status" value="1"/>
</dbReference>
<evidence type="ECO:0008006" key="3">
    <source>
        <dbReference type="Google" id="ProtNLM"/>
    </source>
</evidence>